<gene>
    <name evidence="2" type="ORF">HINF_LOCUS27432</name>
    <name evidence="3" type="ORF">HINF_LOCUS45515</name>
</gene>
<keyword evidence="4" id="KW-1185">Reference proteome</keyword>
<name>A0AA86PK55_9EUKA</name>
<dbReference type="EMBL" id="CATOUU010000667">
    <property type="protein sequence ID" value="CAI9939787.1"/>
    <property type="molecule type" value="Genomic_DNA"/>
</dbReference>
<proteinExistence type="predicted"/>
<feature type="transmembrane region" description="Helical" evidence="1">
    <location>
        <begin position="12"/>
        <end position="36"/>
    </location>
</feature>
<dbReference type="Proteomes" id="UP001642409">
    <property type="component" value="Unassembled WGS sequence"/>
</dbReference>
<dbReference type="EMBL" id="CAXDID020000197">
    <property type="protein sequence ID" value="CAL6053659.1"/>
    <property type="molecule type" value="Genomic_DNA"/>
</dbReference>
<organism evidence="2">
    <name type="scientific">Hexamita inflata</name>
    <dbReference type="NCBI Taxonomy" id="28002"/>
    <lineage>
        <taxon>Eukaryota</taxon>
        <taxon>Metamonada</taxon>
        <taxon>Diplomonadida</taxon>
        <taxon>Hexamitidae</taxon>
        <taxon>Hexamitinae</taxon>
        <taxon>Hexamita</taxon>
    </lineage>
</organism>
<accession>A0AA86PK55</accession>
<keyword evidence="1" id="KW-0472">Membrane</keyword>
<reference evidence="2" key="1">
    <citation type="submission" date="2023-06" db="EMBL/GenBank/DDBJ databases">
        <authorList>
            <person name="Kurt Z."/>
        </authorList>
    </citation>
    <scope>NUCLEOTIDE SEQUENCE</scope>
</reference>
<sequence length="101" mass="12170">MKLNIYKIGQMIQIYFSVYYLLMKTYTKCLFFYTFLPNVRKVNKLYMMNFQQASQYLYIHLSESIRIKLFLPSGHCLIFIKCNFTLTLIDFGLSVDQVYDK</sequence>
<dbReference type="AlphaFoldDB" id="A0AA86PK55"/>
<comment type="caution">
    <text evidence="2">The sequence shown here is derived from an EMBL/GenBank/DDBJ whole genome shotgun (WGS) entry which is preliminary data.</text>
</comment>
<evidence type="ECO:0000313" key="4">
    <source>
        <dbReference type="Proteomes" id="UP001642409"/>
    </source>
</evidence>
<reference evidence="3 4" key="2">
    <citation type="submission" date="2024-07" db="EMBL/GenBank/DDBJ databases">
        <authorList>
            <person name="Akdeniz Z."/>
        </authorList>
    </citation>
    <scope>NUCLEOTIDE SEQUENCE [LARGE SCALE GENOMIC DNA]</scope>
</reference>
<evidence type="ECO:0000313" key="3">
    <source>
        <dbReference type="EMBL" id="CAL6053659.1"/>
    </source>
</evidence>
<protein>
    <submittedName>
        <fullName evidence="3">Hypothetical_protein</fullName>
    </submittedName>
</protein>
<evidence type="ECO:0000256" key="1">
    <source>
        <dbReference type="SAM" id="Phobius"/>
    </source>
</evidence>
<keyword evidence="1" id="KW-0812">Transmembrane</keyword>
<keyword evidence="1" id="KW-1133">Transmembrane helix</keyword>
<evidence type="ECO:0000313" key="2">
    <source>
        <dbReference type="EMBL" id="CAI9939787.1"/>
    </source>
</evidence>